<dbReference type="SUPFAM" id="SSF56219">
    <property type="entry name" value="DNase I-like"/>
    <property type="match status" value="1"/>
</dbReference>
<dbReference type="EMBL" id="KN835656">
    <property type="protein sequence ID" value="KIK35158.1"/>
    <property type="molecule type" value="Genomic_DNA"/>
</dbReference>
<protein>
    <submittedName>
        <fullName evidence="1">Uncharacterized protein</fullName>
    </submittedName>
</protein>
<dbReference type="Proteomes" id="UP000054485">
    <property type="component" value="Unassembled WGS sequence"/>
</dbReference>
<accession>A0A0D0AT82</accession>
<sequence length="65" mass="7709">MSEQPVPTPNRLNIWQQNLNASLAAQESLMNSRDITNYNLLIIQEPYINYLRNTRASHRWHVLYP</sequence>
<reference evidence="1 2" key="1">
    <citation type="submission" date="2014-04" db="EMBL/GenBank/DDBJ databases">
        <authorList>
            <consortium name="DOE Joint Genome Institute"/>
            <person name="Kuo A."/>
            <person name="Ruytinx J."/>
            <person name="Rineau F."/>
            <person name="Colpaert J."/>
            <person name="Kohler A."/>
            <person name="Nagy L.G."/>
            <person name="Floudas D."/>
            <person name="Copeland A."/>
            <person name="Barry K.W."/>
            <person name="Cichocki N."/>
            <person name="Veneault-Fourrey C."/>
            <person name="LaButti K."/>
            <person name="Lindquist E.A."/>
            <person name="Lipzen A."/>
            <person name="Lundell T."/>
            <person name="Morin E."/>
            <person name="Murat C."/>
            <person name="Sun H."/>
            <person name="Tunlid A."/>
            <person name="Henrissat B."/>
            <person name="Grigoriev I.V."/>
            <person name="Hibbett D.S."/>
            <person name="Martin F."/>
            <person name="Nordberg H.P."/>
            <person name="Cantor M.N."/>
            <person name="Hua S.X."/>
        </authorList>
    </citation>
    <scope>NUCLEOTIDE SEQUENCE [LARGE SCALE GENOMIC DNA]</scope>
    <source>
        <strain evidence="1 2">UH-Slu-Lm8-n1</strain>
    </source>
</reference>
<dbReference type="InParanoid" id="A0A0D0AT82"/>
<evidence type="ECO:0000313" key="2">
    <source>
        <dbReference type="Proteomes" id="UP000054485"/>
    </source>
</evidence>
<feature type="non-terminal residue" evidence="1">
    <location>
        <position position="65"/>
    </location>
</feature>
<evidence type="ECO:0000313" key="1">
    <source>
        <dbReference type="EMBL" id="KIK35158.1"/>
    </source>
</evidence>
<dbReference type="HOGENOM" id="CLU_192419_1_0_1"/>
<dbReference type="AlphaFoldDB" id="A0A0D0AT82"/>
<proteinExistence type="predicted"/>
<dbReference type="OrthoDB" id="2840473at2759"/>
<keyword evidence="2" id="KW-1185">Reference proteome</keyword>
<name>A0A0D0AT82_9AGAM</name>
<reference evidence="2" key="2">
    <citation type="submission" date="2015-01" db="EMBL/GenBank/DDBJ databases">
        <title>Evolutionary Origins and Diversification of the Mycorrhizal Mutualists.</title>
        <authorList>
            <consortium name="DOE Joint Genome Institute"/>
            <consortium name="Mycorrhizal Genomics Consortium"/>
            <person name="Kohler A."/>
            <person name="Kuo A."/>
            <person name="Nagy L.G."/>
            <person name="Floudas D."/>
            <person name="Copeland A."/>
            <person name="Barry K.W."/>
            <person name="Cichocki N."/>
            <person name="Veneault-Fourrey C."/>
            <person name="LaButti K."/>
            <person name="Lindquist E.A."/>
            <person name="Lipzen A."/>
            <person name="Lundell T."/>
            <person name="Morin E."/>
            <person name="Murat C."/>
            <person name="Riley R."/>
            <person name="Ohm R."/>
            <person name="Sun H."/>
            <person name="Tunlid A."/>
            <person name="Henrissat B."/>
            <person name="Grigoriev I.V."/>
            <person name="Hibbett D.S."/>
            <person name="Martin F."/>
        </authorList>
    </citation>
    <scope>NUCLEOTIDE SEQUENCE [LARGE SCALE GENOMIC DNA]</scope>
    <source>
        <strain evidence="2">UH-Slu-Lm8-n1</strain>
    </source>
</reference>
<dbReference type="InterPro" id="IPR036691">
    <property type="entry name" value="Endo/exonu/phosph_ase_sf"/>
</dbReference>
<gene>
    <name evidence="1" type="ORF">CY34DRAFT_53250</name>
</gene>
<organism evidence="1 2">
    <name type="scientific">Suillus luteus UH-Slu-Lm8-n1</name>
    <dbReference type="NCBI Taxonomy" id="930992"/>
    <lineage>
        <taxon>Eukaryota</taxon>
        <taxon>Fungi</taxon>
        <taxon>Dikarya</taxon>
        <taxon>Basidiomycota</taxon>
        <taxon>Agaricomycotina</taxon>
        <taxon>Agaricomycetes</taxon>
        <taxon>Agaricomycetidae</taxon>
        <taxon>Boletales</taxon>
        <taxon>Suillineae</taxon>
        <taxon>Suillaceae</taxon>
        <taxon>Suillus</taxon>
    </lineage>
</organism>